<feature type="signal peptide" evidence="1">
    <location>
        <begin position="1"/>
        <end position="21"/>
    </location>
</feature>
<dbReference type="Proteomes" id="UP000001889">
    <property type="component" value="Chromosome"/>
</dbReference>
<dbReference type="eggNOG" id="ENOG5032WWX">
    <property type="taxonomic scope" value="Bacteria"/>
</dbReference>
<dbReference type="HOGENOM" id="CLU_1154819_0_0_6"/>
<evidence type="ECO:0000256" key="1">
    <source>
        <dbReference type="SAM" id="SignalP"/>
    </source>
</evidence>
<organism evidence="2 3">
    <name type="scientific">Citrobacter rodentium (strain ICC168)</name>
    <name type="common">Citrobacter freundii biotype 4280</name>
    <dbReference type="NCBI Taxonomy" id="637910"/>
    <lineage>
        <taxon>Bacteria</taxon>
        <taxon>Pseudomonadati</taxon>
        <taxon>Pseudomonadota</taxon>
        <taxon>Gammaproteobacteria</taxon>
        <taxon>Enterobacterales</taxon>
        <taxon>Enterobacteriaceae</taxon>
        <taxon>Citrobacter</taxon>
    </lineage>
</organism>
<dbReference type="KEGG" id="cro:ROD_20921"/>
<protein>
    <submittedName>
        <fullName evidence="2">Exported protein</fullName>
    </submittedName>
</protein>
<keyword evidence="1" id="KW-0732">Signal</keyword>
<accession>D2TPM6</accession>
<sequence>MLKTRLVAIATLLLFCTMTQANMRAPMHIHYPPSFTLSSPQTDQLTVEKEKLNIDCNYQHCDVQAVYFIRSAIRAELAFIFILPEKVPVQASVTGTLRPAIVTLDESHTWTSPFPGDDQFPLYQAAFSGNIRPGINIINIKYRQPLTILERAYGYFTDSRSIEQFTYQLGPLKEWNLSDNFSLEVSLSTLRKRPERDGGWSLLRSRTIDCLQPTQLLERDGDNLNLMLKFGKDFPDTLVCQTGDSDLLDGSN</sequence>
<keyword evidence="3" id="KW-1185">Reference proteome</keyword>
<dbReference type="EMBL" id="FN543502">
    <property type="protein sequence ID" value="CBG88843.1"/>
    <property type="molecule type" value="Genomic_DNA"/>
</dbReference>
<dbReference type="AlphaFoldDB" id="D2TPM6"/>
<feature type="chain" id="PRO_5003036674" evidence="1">
    <location>
        <begin position="22"/>
        <end position="252"/>
    </location>
</feature>
<dbReference type="STRING" id="637910.ROD_20921"/>
<evidence type="ECO:0000313" key="3">
    <source>
        <dbReference type="Proteomes" id="UP000001889"/>
    </source>
</evidence>
<evidence type="ECO:0000313" key="2">
    <source>
        <dbReference type="EMBL" id="CBG88843.1"/>
    </source>
</evidence>
<gene>
    <name evidence="2" type="ordered locus">ROD_20921</name>
</gene>
<proteinExistence type="predicted"/>
<reference evidence="2 3" key="1">
    <citation type="journal article" date="2010" name="J. Bacteriol.">
        <title>The Citrobacter rodentium genome sequence reveals convergent evolution with human pathogenic Escherichia coli.</title>
        <authorList>
            <person name="Petty N.K."/>
            <person name="Bulgin R."/>
            <person name="Crepin V.F."/>
            <person name="Cerdeno-Tarraga A.M."/>
            <person name="Schroeder G.N."/>
            <person name="Quail M.A."/>
            <person name="Lennard N."/>
            <person name="Corton C."/>
            <person name="Barron A."/>
            <person name="Clark L."/>
            <person name="Toribio A.L."/>
            <person name="Parkhill J."/>
            <person name="Dougan G."/>
            <person name="Frankel G."/>
            <person name="Thomson N.R."/>
        </authorList>
    </citation>
    <scope>NUCLEOTIDE SEQUENCE [LARGE SCALE GENOMIC DNA]</scope>
    <source>
        <strain evidence="2 3">ICC168</strain>
    </source>
</reference>
<name>D2TPM6_CITRI</name>